<comment type="caution">
    <text evidence="1">The sequence shown here is derived from an EMBL/GenBank/DDBJ whole genome shotgun (WGS) entry which is preliminary data.</text>
</comment>
<gene>
    <name evidence="1" type="ORF">Hsar01_03192</name>
</gene>
<accession>A0ABP9URT1</accession>
<reference evidence="1 2" key="1">
    <citation type="submission" date="2024-02" db="EMBL/GenBank/DDBJ databases">
        <title>Haloferula sargassicola NBRC 104335.</title>
        <authorList>
            <person name="Ichikawa N."/>
            <person name="Katano-Makiyama Y."/>
            <person name="Hidaka K."/>
        </authorList>
    </citation>
    <scope>NUCLEOTIDE SEQUENCE [LARGE SCALE GENOMIC DNA]</scope>
    <source>
        <strain evidence="1 2">NBRC 104335</strain>
    </source>
</reference>
<evidence type="ECO:0000313" key="1">
    <source>
        <dbReference type="EMBL" id="GAA5483955.1"/>
    </source>
</evidence>
<dbReference type="Proteomes" id="UP001476282">
    <property type="component" value="Unassembled WGS sequence"/>
</dbReference>
<organism evidence="1 2">
    <name type="scientific">Haloferula sargassicola</name>
    <dbReference type="NCBI Taxonomy" id="490096"/>
    <lineage>
        <taxon>Bacteria</taxon>
        <taxon>Pseudomonadati</taxon>
        <taxon>Verrucomicrobiota</taxon>
        <taxon>Verrucomicrobiia</taxon>
        <taxon>Verrucomicrobiales</taxon>
        <taxon>Verrucomicrobiaceae</taxon>
        <taxon>Haloferula</taxon>
    </lineage>
</organism>
<dbReference type="EMBL" id="BAABRI010000019">
    <property type="protein sequence ID" value="GAA5483955.1"/>
    <property type="molecule type" value="Genomic_DNA"/>
</dbReference>
<name>A0ABP9URT1_9BACT</name>
<keyword evidence="2" id="KW-1185">Reference proteome</keyword>
<protein>
    <submittedName>
        <fullName evidence="1">Uncharacterized protein</fullName>
    </submittedName>
</protein>
<sequence>MMFFTFERESIAKKRDLESGIPKNIRIVVAERKLVPVSVRVRVAVKVVIHRDGFGQGDDAWRRCCGQLAEQPE</sequence>
<evidence type="ECO:0000313" key="2">
    <source>
        <dbReference type="Proteomes" id="UP001476282"/>
    </source>
</evidence>
<proteinExistence type="predicted"/>